<protein>
    <submittedName>
        <fullName evidence="4">Cell division protein FtsH</fullName>
    </submittedName>
</protein>
<evidence type="ECO:0000256" key="2">
    <source>
        <dbReference type="SAM" id="MobiDB-lite"/>
    </source>
</evidence>
<dbReference type="RefSeq" id="WP_083434701.1">
    <property type="nucleotide sequence ID" value="NZ_LECT01000002.1"/>
</dbReference>
<dbReference type="Gene3D" id="1.10.8.60">
    <property type="match status" value="1"/>
</dbReference>
<feature type="domain" description="AAA+ ATPase" evidence="3">
    <location>
        <begin position="137"/>
        <end position="269"/>
    </location>
</feature>
<comment type="similarity">
    <text evidence="1">Belongs to the AAA ATPase family.</text>
</comment>
<dbReference type="InterPro" id="IPR003593">
    <property type="entry name" value="AAA+_ATPase"/>
</dbReference>
<comment type="caution">
    <text evidence="4">The sequence shown here is derived from an EMBL/GenBank/DDBJ whole genome shotgun (WGS) entry which is preliminary data.</text>
</comment>
<dbReference type="SUPFAM" id="SSF52540">
    <property type="entry name" value="P-loop containing nucleoside triphosphate hydrolases"/>
    <property type="match status" value="1"/>
</dbReference>
<dbReference type="PANTHER" id="PTHR23077:SF198">
    <property type="entry name" value="ATP-DEPENDENT ZINC METALLOPROTEASE FTSH"/>
    <property type="match status" value="1"/>
</dbReference>
<name>A0A0J1BMS2_RHOIS</name>
<keyword evidence="4" id="KW-0131">Cell cycle</keyword>
<keyword evidence="1" id="KW-0547">Nucleotide-binding</keyword>
<evidence type="ECO:0000313" key="4">
    <source>
        <dbReference type="EMBL" id="KLU07792.1"/>
    </source>
</evidence>
<dbReference type="Gene3D" id="3.40.50.300">
    <property type="entry name" value="P-loop containing nucleotide triphosphate hydrolases"/>
    <property type="match status" value="1"/>
</dbReference>
<keyword evidence="5" id="KW-1185">Reference proteome</keyword>
<dbReference type="InterPro" id="IPR003960">
    <property type="entry name" value="ATPase_AAA_CS"/>
</dbReference>
<evidence type="ECO:0000313" key="5">
    <source>
        <dbReference type="Proteomes" id="UP000036367"/>
    </source>
</evidence>
<dbReference type="EMBL" id="LECT01000002">
    <property type="protein sequence ID" value="KLU07792.1"/>
    <property type="molecule type" value="Genomic_DNA"/>
</dbReference>
<dbReference type="GO" id="GO:0005524">
    <property type="term" value="F:ATP binding"/>
    <property type="evidence" value="ECO:0007669"/>
    <property type="project" value="UniProtKB-KW"/>
</dbReference>
<dbReference type="InterPro" id="IPR027417">
    <property type="entry name" value="P-loop_NTPase"/>
</dbReference>
<dbReference type="AlphaFoldDB" id="A0A0J1BMS2"/>
<keyword evidence="1" id="KW-0067">ATP-binding</keyword>
<proteinExistence type="inferred from homology"/>
<dbReference type="STRING" id="595434.RISK_000165"/>
<dbReference type="PROSITE" id="PS00674">
    <property type="entry name" value="AAA"/>
    <property type="match status" value="1"/>
</dbReference>
<sequence>MQLKRHAPHPTMSQSSEAIQKLLLAHFRGDENGFRDAAWDVVREERRLNHSVFANELEKILERGNGQSPSKTFFATLSTNNGNMPKDSDKNANLIELSQPVTDLDELILSPELQRGVDRIIRERRSSELLRSHGMKPASKLLFCGPPGCGKTVAAAALANALYLPLATVRFDAVVSSYLGETAANLRKVFDYARVRPVLLFFDEFDAIGKERTAMDEHGELKRVVNSFLQMLDSFHSETLTLAATNHQGLIDPALWRRFDDILLFDKPSPDEIETLLCRYFRQVTLSKSVRIKSISKRLVGMSHADIERLASDAIKDVVMNERGQVTPSVLTSAIERQEKRIGITQMGDSAVETTTAKRSRRSQ</sequence>
<dbReference type="Pfam" id="PF00004">
    <property type="entry name" value="AAA"/>
    <property type="match status" value="1"/>
</dbReference>
<evidence type="ECO:0000259" key="3">
    <source>
        <dbReference type="SMART" id="SM00382"/>
    </source>
</evidence>
<dbReference type="SMART" id="SM00382">
    <property type="entry name" value="AAA"/>
    <property type="match status" value="1"/>
</dbReference>
<dbReference type="InterPro" id="IPR003959">
    <property type="entry name" value="ATPase_AAA_core"/>
</dbReference>
<reference evidence="4" key="1">
    <citation type="submission" date="2015-05" db="EMBL/GenBank/DDBJ databases">
        <title>Permanent draft genome of Rhodopirellula islandicus K833.</title>
        <authorList>
            <person name="Kizina J."/>
            <person name="Richter M."/>
            <person name="Glockner F.O."/>
            <person name="Harder J."/>
        </authorList>
    </citation>
    <scope>NUCLEOTIDE SEQUENCE [LARGE SCALE GENOMIC DNA]</scope>
    <source>
        <strain evidence="4">K833</strain>
    </source>
</reference>
<dbReference type="Proteomes" id="UP000036367">
    <property type="component" value="Unassembled WGS sequence"/>
</dbReference>
<dbReference type="OrthoDB" id="9806903at2"/>
<organism evidence="4 5">
    <name type="scientific">Rhodopirellula islandica</name>
    <dbReference type="NCBI Taxonomy" id="595434"/>
    <lineage>
        <taxon>Bacteria</taxon>
        <taxon>Pseudomonadati</taxon>
        <taxon>Planctomycetota</taxon>
        <taxon>Planctomycetia</taxon>
        <taxon>Pirellulales</taxon>
        <taxon>Pirellulaceae</taxon>
        <taxon>Rhodopirellula</taxon>
    </lineage>
</organism>
<evidence type="ECO:0000256" key="1">
    <source>
        <dbReference type="RuleBase" id="RU003651"/>
    </source>
</evidence>
<accession>A0A0J1BMS2</accession>
<dbReference type="PATRIC" id="fig|595434.4.peg.158"/>
<keyword evidence="4" id="KW-0132">Cell division</keyword>
<dbReference type="CDD" id="cd19481">
    <property type="entry name" value="RecA-like_protease"/>
    <property type="match status" value="1"/>
</dbReference>
<dbReference type="InterPro" id="IPR050168">
    <property type="entry name" value="AAA_ATPase_domain"/>
</dbReference>
<dbReference type="PANTHER" id="PTHR23077">
    <property type="entry name" value="AAA-FAMILY ATPASE"/>
    <property type="match status" value="1"/>
</dbReference>
<dbReference type="GO" id="GO:0016887">
    <property type="term" value="F:ATP hydrolysis activity"/>
    <property type="evidence" value="ECO:0007669"/>
    <property type="project" value="InterPro"/>
</dbReference>
<gene>
    <name evidence="4" type="ORF">RISK_000165</name>
</gene>
<dbReference type="GO" id="GO:0051301">
    <property type="term" value="P:cell division"/>
    <property type="evidence" value="ECO:0007669"/>
    <property type="project" value="UniProtKB-KW"/>
</dbReference>
<feature type="region of interest" description="Disordered" evidence="2">
    <location>
        <begin position="345"/>
        <end position="364"/>
    </location>
</feature>